<gene>
    <name evidence="5" type="ORF">HYG86_05090</name>
</gene>
<comment type="cofactor">
    <cofactor evidence="1">
        <name>Mg(2+)</name>
        <dbReference type="ChEBI" id="CHEBI:18420"/>
    </cofactor>
</comment>
<dbReference type="SUPFAM" id="SSF55811">
    <property type="entry name" value="Nudix"/>
    <property type="match status" value="1"/>
</dbReference>
<dbReference type="GO" id="GO:0016787">
    <property type="term" value="F:hydrolase activity"/>
    <property type="evidence" value="ECO:0007669"/>
    <property type="project" value="UniProtKB-KW"/>
</dbReference>
<dbReference type="InterPro" id="IPR020084">
    <property type="entry name" value="NUDIX_hydrolase_CS"/>
</dbReference>
<dbReference type="CDD" id="cd02883">
    <property type="entry name" value="NUDIX_Hydrolase"/>
    <property type="match status" value="1"/>
</dbReference>
<dbReference type="PANTHER" id="PTHR43046">
    <property type="entry name" value="GDP-MANNOSE MANNOSYL HYDROLASE"/>
    <property type="match status" value="1"/>
</dbReference>
<evidence type="ECO:0000256" key="3">
    <source>
        <dbReference type="RuleBase" id="RU003476"/>
    </source>
</evidence>
<keyword evidence="6" id="KW-1185">Reference proteome</keyword>
<dbReference type="PROSITE" id="PS00893">
    <property type="entry name" value="NUDIX_BOX"/>
    <property type="match status" value="1"/>
</dbReference>
<dbReference type="InterPro" id="IPR020476">
    <property type="entry name" value="Nudix_hydrolase"/>
</dbReference>
<dbReference type="PROSITE" id="PS51462">
    <property type="entry name" value="NUDIX"/>
    <property type="match status" value="1"/>
</dbReference>
<accession>A0A7G9WD53</accession>
<dbReference type="InterPro" id="IPR000086">
    <property type="entry name" value="NUDIX_hydrolase_dom"/>
</dbReference>
<dbReference type="Proteomes" id="UP000516160">
    <property type="component" value="Chromosome"/>
</dbReference>
<sequence>MMLHRIITDFDVIGGSKDLLERVDRYGARGVLLDENKKIALMYMKKVDLFKLPGGGIEEDENSEVAFLREIQEETGFECEIIEELGIVEEHKNINKFLQLSYCFLASKLPSDQNQSLSKNEQELGFELQWFELDHALRLLRQSFKKCEDYSMKFMMLRDATILEYTIKSSTRVN</sequence>
<evidence type="ECO:0000256" key="2">
    <source>
        <dbReference type="ARBA" id="ARBA00022801"/>
    </source>
</evidence>
<dbReference type="PANTHER" id="PTHR43046:SF14">
    <property type="entry name" value="MUTT_NUDIX FAMILY PROTEIN"/>
    <property type="match status" value="1"/>
</dbReference>
<dbReference type="PRINTS" id="PR00502">
    <property type="entry name" value="NUDIXFAMILY"/>
</dbReference>
<evidence type="ECO:0000313" key="6">
    <source>
        <dbReference type="Proteomes" id="UP000516160"/>
    </source>
</evidence>
<reference evidence="5 6" key="1">
    <citation type="submission" date="2020-07" db="EMBL/GenBank/DDBJ databases">
        <title>Alkalicella. sp. LB2 genome.</title>
        <authorList>
            <person name="Postec A."/>
            <person name="Quemeneur M."/>
        </authorList>
    </citation>
    <scope>NUCLEOTIDE SEQUENCE [LARGE SCALE GENOMIC DNA]</scope>
    <source>
        <strain evidence="5 6">LB2</strain>
    </source>
</reference>
<protein>
    <submittedName>
        <fullName evidence="5">NUDIX domain-containing protein</fullName>
    </submittedName>
</protein>
<proteinExistence type="inferred from homology"/>
<dbReference type="Gene3D" id="3.90.79.10">
    <property type="entry name" value="Nucleoside Triphosphate Pyrophosphohydrolase"/>
    <property type="match status" value="1"/>
</dbReference>
<comment type="similarity">
    <text evidence="3">Belongs to the Nudix hydrolase family.</text>
</comment>
<dbReference type="EMBL" id="CP058559">
    <property type="protein sequence ID" value="QNO16615.1"/>
    <property type="molecule type" value="Genomic_DNA"/>
</dbReference>
<feature type="domain" description="Nudix hydrolase" evidence="4">
    <location>
        <begin position="24"/>
        <end position="154"/>
    </location>
</feature>
<dbReference type="InterPro" id="IPR015797">
    <property type="entry name" value="NUDIX_hydrolase-like_dom_sf"/>
</dbReference>
<dbReference type="AlphaFoldDB" id="A0A7G9WD53"/>
<evidence type="ECO:0000259" key="4">
    <source>
        <dbReference type="PROSITE" id="PS51462"/>
    </source>
</evidence>
<evidence type="ECO:0000313" key="5">
    <source>
        <dbReference type="EMBL" id="QNO16615.1"/>
    </source>
</evidence>
<evidence type="ECO:0000256" key="1">
    <source>
        <dbReference type="ARBA" id="ARBA00001946"/>
    </source>
</evidence>
<name>A0A7G9WD53_ALKCA</name>
<keyword evidence="2 3" id="KW-0378">Hydrolase</keyword>
<dbReference type="KEGG" id="acae:HYG86_05090"/>
<organism evidence="5 6">
    <name type="scientific">Alkalicella caledoniensis</name>
    <dbReference type="NCBI Taxonomy" id="2731377"/>
    <lineage>
        <taxon>Bacteria</taxon>
        <taxon>Bacillati</taxon>
        <taxon>Bacillota</taxon>
        <taxon>Clostridia</taxon>
        <taxon>Eubacteriales</taxon>
        <taxon>Proteinivoracaceae</taxon>
        <taxon>Alkalicella</taxon>
    </lineage>
</organism>
<dbReference type="Pfam" id="PF00293">
    <property type="entry name" value="NUDIX"/>
    <property type="match status" value="1"/>
</dbReference>